<sequence>MRTDGDRFDDDLFGPGAGAARRRRRAAAAQAAASVGGLASLSAVLLGIPELTSQAHAVRVGAALDR</sequence>
<dbReference type="EMBL" id="JACGWT010000002">
    <property type="protein sequence ID" value="MBA8794182.1"/>
    <property type="molecule type" value="Genomic_DNA"/>
</dbReference>
<dbReference type="Proteomes" id="UP000523079">
    <property type="component" value="Unassembled WGS sequence"/>
</dbReference>
<keyword evidence="1" id="KW-0812">Transmembrane</keyword>
<feature type="transmembrane region" description="Helical" evidence="1">
    <location>
        <begin position="27"/>
        <end position="48"/>
    </location>
</feature>
<organism evidence="2 3">
    <name type="scientific">Microlunatus kandeliicorticis</name>
    <dbReference type="NCBI Taxonomy" id="1759536"/>
    <lineage>
        <taxon>Bacteria</taxon>
        <taxon>Bacillati</taxon>
        <taxon>Actinomycetota</taxon>
        <taxon>Actinomycetes</taxon>
        <taxon>Propionibacteriales</taxon>
        <taxon>Propionibacteriaceae</taxon>
        <taxon>Microlunatus</taxon>
    </lineage>
</organism>
<keyword evidence="3" id="KW-1185">Reference proteome</keyword>
<reference evidence="2 3" key="1">
    <citation type="submission" date="2020-07" db="EMBL/GenBank/DDBJ databases">
        <title>Sequencing the genomes of 1000 actinobacteria strains.</title>
        <authorList>
            <person name="Klenk H.-P."/>
        </authorList>
    </citation>
    <scope>NUCLEOTIDE SEQUENCE [LARGE SCALE GENOMIC DNA]</scope>
    <source>
        <strain evidence="2 3">DSM 100723</strain>
    </source>
</reference>
<accession>A0A7W3IS09</accession>
<evidence type="ECO:0000313" key="2">
    <source>
        <dbReference type="EMBL" id="MBA8794182.1"/>
    </source>
</evidence>
<name>A0A7W3IS09_9ACTN</name>
<proteinExistence type="predicted"/>
<comment type="caution">
    <text evidence="2">The sequence shown here is derived from an EMBL/GenBank/DDBJ whole genome shotgun (WGS) entry which is preliminary data.</text>
</comment>
<gene>
    <name evidence="2" type="ORF">FHX74_001787</name>
</gene>
<protein>
    <submittedName>
        <fullName evidence="2">Uncharacterized protein</fullName>
    </submittedName>
</protein>
<evidence type="ECO:0000256" key="1">
    <source>
        <dbReference type="SAM" id="Phobius"/>
    </source>
</evidence>
<evidence type="ECO:0000313" key="3">
    <source>
        <dbReference type="Proteomes" id="UP000523079"/>
    </source>
</evidence>
<dbReference type="RefSeq" id="WP_182559688.1">
    <property type="nucleotide sequence ID" value="NZ_JACGWT010000002.1"/>
</dbReference>
<keyword evidence="1" id="KW-1133">Transmembrane helix</keyword>
<keyword evidence="1" id="KW-0472">Membrane</keyword>
<dbReference type="AlphaFoldDB" id="A0A7W3IS09"/>